<dbReference type="RefSeq" id="WP_002470059.1">
    <property type="nucleotide sequence ID" value="NZ_CAJUVX010000020.1"/>
</dbReference>
<proteinExistence type="predicted"/>
<reference evidence="1" key="1">
    <citation type="journal article" date="2020" name="MBio">
        <title>Staphylococcus epidermidis MSCRAMM SesJ is Encoded in Composite Islands.</title>
        <authorList>
            <person name="Arora S."/>
            <person name="Li X."/>
            <person name="Hillhouse A."/>
            <person name="Konganti K."/>
            <person name="Little S.V."/>
            <person name="Lawhon S.D."/>
            <person name="Threadgill D."/>
            <person name="Shelburne S."/>
            <person name="Hook M."/>
        </authorList>
    </citation>
    <scope>NUCLEOTIDE SEQUENCE</scope>
    <source>
        <strain evidence="1">MB2193</strain>
    </source>
</reference>
<organism evidence="1">
    <name type="scientific">Staphylococcus epidermidis</name>
    <dbReference type="NCBI Taxonomy" id="1282"/>
    <lineage>
        <taxon>Bacteria</taxon>
        <taxon>Bacillati</taxon>
        <taxon>Bacillota</taxon>
        <taxon>Bacilli</taxon>
        <taxon>Bacillales</taxon>
        <taxon>Staphylococcaceae</taxon>
        <taxon>Staphylococcus</taxon>
    </lineage>
</organism>
<evidence type="ECO:0000313" key="1">
    <source>
        <dbReference type="EMBL" id="QHN74308.1"/>
    </source>
</evidence>
<protein>
    <submittedName>
        <fullName evidence="1">Uncharacterized protein</fullName>
    </submittedName>
</protein>
<accession>A0A6D1TTG5</accession>
<sequence length="68" mass="7968">MASEIISAVIEAIRNYIINKISYNKKIKDYRNAFVSPNKIELLKLSTYLERATYIVDYYGEISMDEKL</sequence>
<dbReference type="EMBL" id="MK784553">
    <property type="protein sequence ID" value="QHN74308.1"/>
    <property type="molecule type" value="Genomic_DNA"/>
</dbReference>
<dbReference type="AlphaFoldDB" id="A0A6D1TTG5"/>
<name>A0A6D1TTG5_STAEP</name>